<evidence type="ECO:0000256" key="1">
    <source>
        <dbReference type="SAM" id="SignalP"/>
    </source>
</evidence>
<gene>
    <name evidence="2" type="ORF">CHS0354_034076</name>
</gene>
<feature type="chain" id="PRO_5042286864" evidence="1">
    <location>
        <begin position="23"/>
        <end position="326"/>
    </location>
</feature>
<accession>A0AAE0RVM8</accession>
<reference evidence="2" key="1">
    <citation type="journal article" date="2021" name="Genome Biol. Evol.">
        <title>A High-Quality Reference Genome for a Parasitic Bivalve with Doubly Uniparental Inheritance (Bivalvia: Unionida).</title>
        <authorList>
            <person name="Smith C.H."/>
        </authorList>
    </citation>
    <scope>NUCLEOTIDE SEQUENCE</scope>
    <source>
        <strain evidence="2">CHS0354</strain>
    </source>
</reference>
<dbReference type="Proteomes" id="UP001195483">
    <property type="component" value="Unassembled WGS sequence"/>
</dbReference>
<name>A0AAE0RVM8_9BIVA</name>
<dbReference type="AlphaFoldDB" id="A0AAE0RVM8"/>
<organism evidence="2 3">
    <name type="scientific">Potamilus streckersoni</name>
    <dbReference type="NCBI Taxonomy" id="2493646"/>
    <lineage>
        <taxon>Eukaryota</taxon>
        <taxon>Metazoa</taxon>
        <taxon>Spiralia</taxon>
        <taxon>Lophotrochozoa</taxon>
        <taxon>Mollusca</taxon>
        <taxon>Bivalvia</taxon>
        <taxon>Autobranchia</taxon>
        <taxon>Heteroconchia</taxon>
        <taxon>Palaeoheterodonta</taxon>
        <taxon>Unionida</taxon>
        <taxon>Unionoidea</taxon>
        <taxon>Unionidae</taxon>
        <taxon>Ambleminae</taxon>
        <taxon>Lampsilini</taxon>
        <taxon>Potamilus</taxon>
    </lineage>
</organism>
<protein>
    <submittedName>
        <fullName evidence="2">Uncharacterized protein</fullName>
    </submittedName>
</protein>
<sequence length="326" mass="36182">MAFSFVELKYCLLLGLIKVSVGQAVGQETGSNVSITIDFQQYQTLCKELQIFFVRLAMEVNWQGRILSFSDDGDKCLSVVSNEYVQRISNTEVNIPISVTFILRNVSFLDTGKYSARSKGKILGERILFVTDRTLRACTGNEEEFDIVLPLSPFNEELNVMFYNIPMSPLAVIRVADTAPPVCATNVKYLQCKVNRYSLSVTIKTVNFLNQGIYALIGNRTGVVHGSAILSVIVNAGEGCSTVVFTTLRMVDSSVVNCEPDCSKVTFTTELMITVTEVHEDTINEAAVGNSLNIYTLEKLVRQFVVTARVSMSDYNYCKNVIMPKS</sequence>
<dbReference type="EMBL" id="JAEAOA010001989">
    <property type="protein sequence ID" value="KAK3580135.1"/>
    <property type="molecule type" value="Genomic_DNA"/>
</dbReference>
<comment type="caution">
    <text evidence="2">The sequence shown here is derived from an EMBL/GenBank/DDBJ whole genome shotgun (WGS) entry which is preliminary data.</text>
</comment>
<evidence type="ECO:0000313" key="2">
    <source>
        <dbReference type="EMBL" id="KAK3580135.1"/>
    </source>
</evidence>
<keyword evidence="1" id="KW-0732">Signal</keyword>
<reference evidence="2" key="3">
    <citation type="submission" date="2023-05" db="EMBL/GenBank/DDBJ databases">
        <authorList>
            <person name="Smith C.H."/>
        </authorList>
    </citation>
    <scope>NUCLEOTIDE SEQUENCE</scope>
    <source>
        <strain evidence="2">CHS0354</strain>
        <tissue evidence="2">Mantle</tissue>
    </source>
</reference>
<reference evidence="2" key="2">
    <citation type="journal article" date="2021" name="Genome Biol. Evol.">
        <title>Developing a high-quality reference genome for a parasitic bivalve with doubly uniparental inheritance (Bivalvia: Unionida).</title>
        <authorList>
            <person name="Smith C.H."/>
        </authorList>
    </citation>
    <scope>NUCLEOTIDE SEQUENCE</scope>
    <source>
        <strain evidence="2">CHS0354</strain>
        <tissue evidence="2">Mantle</tissue>
    </source>
</reference>
<proteinExistence type="predicted"/>
<keyword evidence="3" id="KW-1185">Reference proteome</keyword>
<evidence type="ECO:0000313" key="3">
    <source>
        <dbReference type="Proteomes" id="UP001195483"/>
    </source>
</evidence>
<feature type="signal peptide" evidence="1">
    <location>
        <begin position="1"/>
        <end position="22"/>
    </location>
</feature>